<accession>A0A380YKK0</accession>
<gene>
    <name evidence="1" type="ORF">NCTC11155_00128</name>
</gene>
<protein>
    <submittedName>
        <fullName evidence="1">Uncharacterized protein</fullName>
    </submittedName>
</protein>
<sequence length="36" mass="4173">METMKKNNQAYTATCHSPFADVYKYQSVNGDDEEKQ</sequence>
<evidence type="ECO:0000313" key="1">
    <source>
        <dbReference type="EMBL" id="SUV28181.1"/>
    </source>
</evidence>
<dbReference type="AlphaFoldDB" id="A0A380YKK0"/>
<dbReference type="EMBL" id="UFSX01000001">
    <property type="protein sequence ID" value="SUV28181.1"/>
    <property type="molecule type" value="Genomic_DNA"/>
</dbReference>
<reference evidence="1 2" key="1">
    <citation type="submission" date="2018-06" db="EMBL/GenBank/DDBJ databases">
        <authorList>
            <consortium name="Pathogen Informatics"/>
            <person name="Doyle S."/>
        </authorList>
    </citation>
    <scope>NUCLEOTIDE SEQUENCE [LARGE SCALE GENOMIC DNA]</scope>
    <source>
        <strain evidence="1 2">NCTC11155</strain>
    </source>
</reference>
<organism evidence="1 2">
    <name type="scientific">Bacteroides eggerthii</name>
    <dbReference type="NCBI Taxonomy" id="28111"/>
    <lineage>
        <taxon>Bacteria</taxon>
        <taxon>Pseudomonadati</taxon>
        <taxon>Bacteroidota</taxon>
        <taxon>Bacteroidia</taxon>
        <taxon>Bacteroidales</taxon>
        <taxon>Bacteroidaceae</taxon>
        <taxon>Bacteroides</taxon>
    </lineage>
</organism>
<evidence type="ECO:0000313" key="2">
    <source>
        <dbReference type="Proteomes" id="UP000254424"/>
    </source>
</evidence>
<proteinExistence type="predicted"/>
<name>A0A380YKK0_9BACE</name>
<dbReference type="Proteomes" id="UP000254424">
    <property type="component" value="Unassembled WGS sequence"/>
</dbReference>